<organism evidence="2 3">
    <name type="scientific">Roseateles saccharophilus</name>
    <name type="common">Pseudomonas saccharophila</name>
    <dbReference type="NCBI Taxonomy" id="304"/>
    <lineage>
        <taxon>Bacteria</taxon>
        <taxon>Pseudomonadati</taxon>
        <taxon>Pseudomonadota</taxon>
        <taxon>Betaproteobacteria</taxon>
        <taxon>Burkholderiales</taxon>
        <taxon>Sphaerotilaceae</taxon>
        <taxon>Roseateles</taxon>
    </lineage>
</organism>
<feature type="transmembrane region" description="Helical" evidence="1">
    <location>
        <begin position="12"/>
        <end position="34"/>
    </location>
</feature>
<dbReference type="AlphaFoldDB" id="A0A4R3UVH0"/>
<keyword evidence="1" id="KW-0812">Transmembrane</keyword>
<protein>
    <submittedName>
        <fullName evidence="2">Uncharacterized protein</fullName>
    </submittedName>
</protein>
<comment type="caution">
    <text evidence="2">The sequence shown here is derived from an EMBL/GenBank/DDBJ whole genome shotgun (WGS) entry which is preliminary data.</text>
</comment>
<evidence type="ECO:0000313" key="3">
    <source>
        <dbReference type="Proteomes" id="UP000295110"/>
    </source>
</evidence>
<keyword evidence="3" id="KW-1185">Reference proteome</keyword>
<reference evidence="2 3" key="1">
    <citation type="submission" date="2019-03" db="EMBL/GenBank/DDBJ databases">
        <title>Genomic Encyclopedia of Type Strains, Phase IV (KMG-IV): sequencing the most valuable type-strain genomes for metagenomic binning, comparative biology and taxonomic classification.</title>
        <authorList>
            <person name="Goeker M."/>
        </authorList>
    </citation>
    <scope>NUCLEOTIDE SEQUENCE [LARGE SCALE GENOMIC DNA]</scope>
    <source>
        <strain evidence="2 3">DSM 654</strain>
    </source>
</reference>
<evidence type="ECO:0000313" key="2">
    <source>
        <dbReference type="EMBL" id="TCU94598.1"/>
    </source>
</evidence>
<sequence length="55" mass="6539">MWIEGHWFSKDLLGQLILIWLVGICIVAVIVWRLRWKSGPSKRAPATRPKRRSRR</sequence>
<accession>A0A4R3UVH0</accession>
<evidence type="ECO:0000256" key="1">
    <source>
        <dbReference type="SAM" id="Phobius"/>
    </source>
</evidence>
<dbReference type="Proteomes" id="UP000295110">
    <property type="component" value="Unassembled WGS sequence"/>
</dbReference>
<name>A0A4R3UVH0_ROSSA</name>
<dbReference type="EMBL" id="SMBU01000016">
    <property type="protein sequence ID" value="TCU94598.1"/>
    <property type="molecule type" value="Genomic_DNA"/>
</dbReference>
<proteinExistence type="predicted"/>
<keyword evidence="1" id="KW-1133">Transmembrane helix</keyword>
<gene>
    <name evidence="2" type="ORF">EV671_101620</name>
</gene>
<keyword evidence="1" id="KW-0472">Membrane</keyword>
<dbReference type="RefSeq" id="WP_165917577.1">
    <property type="nucleotide sequence ID" value="NZ_CBCSGL010000012.1"/>
</dbReference>